<sequence length="68" mass="8188">MTQTNQLQPLINYKQMEVLTGRDRRSIWRWWAKDKSFPKPIMKGGRAIGWKQEQYNEWLAQLEGANHE</sequence>
<proteinExistence type="predicted"/>
<protein>
    <submittedName>
        <fullName evidence="1">AlpA family phage regulatory protein</fullName>
    </submittedName>
</protein>
<dbReference type="InterPro" id="IPR010260">
    <property type="entry name" value="AlpA"/>
</dbReference>
<dbReference type="InterPro" id="IPR052931">
    <property type="entry name" value="Prophage_regulatory_activator"/>
</dbReference>
<dbReference type="PANTHER" id="PTHR36154:SF3">
    <property type="entry name" value="REGULATORY PROTEIN"/>
    <property type="match status" value="1"/>
</dbReference>
<evidence type="ECO:0000313" key="1">
    <source>
        <dbReference type="EMBL" id="MCT7944635.1"/>
    </source>
</evidence>
<dbReference type="EMBL" id="JAMTCC010000005">
    <property type="protein sequence ID" value="MCT7944635.1"/>
    <property type="molecule type" value="Genomic_DNA"/>
</dbReference>
<dbReference type="PANTHER" id="PTHR36154">
    <property type="entry name" value="DNA-BINDING TRANSCRIPTIONAL ACTIVATOR ALPA"/>
    <property type="match status" value="1"/>
</dbReference>
<dbReference type="RefSeq" id="WP_259514757.1">
    <property type="nucleotide sequence ID" value="NZ_JAMTCC010000005.1"/>
</dbReference>
<reference evidence="1" key="1">
    <citation type="journal article" date="2023" name="Int. J. Syst. Evol. Microbiol.">
        <title>&lt;i&gt;Shewanella septentrionalis&lt;/i&gt; sp. nov. and &lt;i&gt;Shewanella holmiensis&lt;/i&gt; sp. nov., isolated from Baltic Sea water and sediments.</title>
        <authorList>
            <person name="Martin-Rodriguez A.J."/>
            <person name="Thorell K."/>
            <person name="Joffre E."/>
            <person name="Jensie-Markopoulos S."/>
            <person name="Moore E.R.B."/>
            <person name="Sjoling A."/>
        </authorList>
    </citation>
    <scope>NUCLEOTIDE SEQUENCE</scope>
    <source>
        <strain evidence="1">SP1W3</strain>
    </source>
</reference>
<organism evidence="1 2">
    <name type="scientific">Shewanella septentrionalis</name>
    <dbReference type="NCBI Taxonomy" id="2952223"/>
    <lineage>
        <taxon>Bacteria</taxon>
        <taxon>Pseudomonadati</taxon>
        <taxon>Pseudomonadota</taxon>
        <taxon>Gammaproteobacteria</taxon>
        <taxon>Alteromonadales</taxon>
        <taxon>Shewanellaceae</taxon>
        <taxon>Shewanella</taxon>
    </lineage>
</organism>
<accession>A0A9X2WSL9</accession>
<keyword evidence="2" id="KW-1185">Reference proteome</keyword>
<dbReference type="Proteomes" id="UP001155604">
    <property type="component" value="Unassembled WGS sequence"/>
</dbReference>
<gene>
    <name evidence="1" type="ORF">NE536_04555</name>
</gene>
<dbReference type="Gene3D" id="1.10.238.160">
    <property type="match status" value="1"/>
</dbReference>
<name>A0A9X2WSL9_9GAMM</name>
<dbReference type="AlphaFoldDB" id="A0A9X2WSL9"/>
<dbReference type="Pfam" id="PF05930">
    <property type="entry name" value="Phage_AlpA"/>
    <property type="match status" value="1"/>
</dbReference>
<comment type="caution">
    <text evidence="1">The sequence shown here is derived from an EMBL/GenBank/DDBJ whole genome shotgun (WGS) entry which is preliminary data.</text>
</comment>
<evidence type="ECO:0000313" key="2">
    <source>
        <dbReference type="Proteomes" id="UP001155604"/>
    </source>
</evidence>